<dbReference type="AlphaFoldDB" id="A0A8E2EP92"/>
<dbReference type="PRINTS" id="PR00465">
    <property type="entry name" value="EP450IV"/>
</dbReference>
<dbReference type="CDD" id="cd11040">
    <property type="entry name" value="CYP7_CYP8-like"/>
    <property type="match status" value="1"/>
</dbReference>
<evidence type="ECO:0000256" key="2">
    <source>
        <dbReference type="ARBA" id="ARBA00010617"/>
    </source>
</evidence>
<dbReference type="GO" id="GO:0005506">
    <property type="term" value="F:iron ion binding"/>
    <property type="evidence" value="ECO:0007669"/>
    <property type="project" value="InterPro"/>
</dbReference>
<evidence type="ECO:0000313" key="7">
    <source>
        <dbReference type="EMBL" id="OCL02126.1"/>
    </source>
</evidence>
<evidence type="ECO:0000256" key="5">
    <source>
        <dbReference type="ARBA" id="ARBA00023004"/>
    </source>
</evidence>
<evidence type="ECO:0000313" key="8">
    <source>
        <dbReference type="Proteomes" id="UP000250140"/>
    </source>
</evidence>
<accession>A0A8E2EP92</accession>
<evidence type="ECO:0000256" key="4">
    <source>
        <dbReference type="ARBA" id="ARBA00022723"/>
    </source>
</evidence>
<comment type="cofactor">
    <cofactor evidence="1 6">
        <name>heme</name>
        <dbReference type="ChEBI" id="CHEBI:30413"/>
    </cofactor>
</comment>
<keyword evidence="8" id="KW-1185">Reference proteome</keyword>
<dbReference type="InterPro" id="IPR001128">
    <property type="entry name" value="Cyt_P450"/>
</dbReference>
<evidence type="ECO:0000256" key="3">
    <source>
        <dbReference type="ARBA" id="ARBA00022617"/>
    </source>
</evidence>
<keyword evidence="5 6" id="KW-0408">Iron</keyword>
<dbReference type="EMBL" id="KV751000">
    <property type="protein sequence ID" value="OCL02126.1"/>
    <property type="molecule type" value="Genomic_DNA"/>
</dbReference>
<name>A0A8E2EP92_9PEZI</name>
<dbReference type="Proteomes" id="UP000250140">
    <property type="component" value="Unassembled WGS sequence"/>
</dbReference>
<evidence type="ECO:0000256" key="6">
    <source>
        <dbReference type="PIRSR" id="PIRSR602403-1"/>
    </source>
</evidence>
<keyword evidence="4 6" id="KW-0479">Metal-binding</keyword>
<dbReference type="Gene3D" id="1.10.630.10">
    <property type="entry name" value="Cytochrome P450"/>
    <property type="match status" value="1"/>
</dbReference>
<dbReference type="GO" id="GO:0020037">
    <property type="term" value="F:heme binding"/>
    <property type="evidence" value="ECO:0007669"/>
    <property type="project" value="InterPro"/>
</dbReference>
<gene>
    <name evidence="7" type="ORF">AOQ84DRAFT_305288</name>
</gene>
<organism evidence="7 8">
    <name type="scientific">Glonium stellatum</name>
    <dbReference type="NCBI Taxonomy" id="574774"/>
    <lineage>
        <taxon>Eukaryota</taxon>
        <taxon>Fungi</taxon>
        <taxon>Dikarya</taxon>
        <taxon>Ascomycota</taxon>
        <taxon>Pezizomycotina</taxon>
        <taxon>Dothideomycetes</taxon>
        <taxon>Pleosporomycetidae</taxon>
        <taxon>Gloniales</taxon>
        <taxon>Gloniaceae</taxon>
        <taxon>Glonium</taxon>
    </lineage>
</organism>
<keyword evidence="3 6" id="KW-0349">Heme</keyword>
<protein>
    <submittedName>
        <fullName evidence="7">Cytochrome P450</fullName>
    </submittedName>
</protein>
<reference evidence="7 8" key="1">
    <citation type="journal article" date="2016" name="Nat. Commun.">
        <title>Ectomycorrhizal ecology is imprinted in the genome of the dominant symbiotic fungus Cenococcum geophilum.</title>
        <authorList>
            <consortium name="DOE Joint Genome Institute"/>
            <person name="Peter M."/>
            <person name="Kohler A."/>
            <person name="Ohm R.A."/>
            <person name="Kuo A."/>
            <person name="Krutzmann J."/>
            <person name="Morin E."/>
            <person name="Arend M."/>
            <person name="Barry K.W."/>
            <person name="Binder M."/>
            <person name="Choi C."/>
            <person name="Clum A."/>
            <person name="Copeland A."/>
            <person name="Grisel N."/>
            <person name="Haridas S."/>
            <person name="Kipfer T."/>
            <person name="LaButti K."/>
            <person name="Lindquist E."/>
            <person name="Lipzen A."/>
            <person name="Maire R."/>
            <person name="Meier B."/>
            <person name="Mihaltcheva S."/>
            <person name="Molinier V."/>
            <person name="Murat C."/>
            <person name="Poggeler S."/>
            <person name="Quandt C.A."/>
            <person name="Sperisen C."/>
            <person name="Tritt A."/>
            <person name="Tisserant E."/>
            <person name="Crous P.W."/>
            <person name="Henrissat B."/>
            <person name="Nehls U."/>
            <person name="Egli S."/>
            <person name="Spatafora J.W."/>
            <person name="Grigoriev I.V."/>
            <person name="Martin F.M."/>
        </authorList>
    </citation>
    <scope>NUCLEOTIDE SEQUENCE [LARGE SCALE GENOMIC DNA]</scope>
    <source>
        <strain evidence="7 8">CBS 207.34</strain>
    </source>
</reference>
<dbReference type="PANTHER" id="PTHR24304">
    <property type="entry name" value="CYTOCHROME P450 FAMILY 7"/>
    <property type="match status" value="1"/>
</dbReference>
<proteinExistence type="inferred from homology"/>
<evidence type="ECO:0000256" key="1">
    <source>
        <dbReference type="ARBA" id="ARBA00001971"/>
    </source>
</evidence>
<dbReference type="Pfam" id="PF00067">
    <property type="entry name" value="p450"/>
    <property type="match status" value="1"/>
</dbReference>
<comment type="similarity">
    <text evidence="2">Belongs to the cytochrome P450 family.</text>
</comment>
<dbReference type="GO" id="GO:0008395">
    <property type="term" value="F:steroid hydroxylase activity"/>
    <property type="evidence" value="ECO:0007669"/>
    <property type="project" value="TreeGrafter"/>
</dbReference>
<dbReference type="GO" id="GO:0016705">
    <property type="term" value="F:oxidoreductase activity, acting on paired donors, with incorporation or reduction of molecular oxygen"/>
    <property type="evidence" value="ECO:0007669"/>
    <property type="project" value="InterPro"/>
</dbReference>
<sequence>MALLGFLVTYQSLSLWPQSIIAGALLWMSWYTWTFFLVPWWNSDEPKELPYWIPVIGHIKKMMTDAHGLISYGREYFGNTREPFSMTVMGQSMYFVTSPDDVVTVYKNPVALDYNPFIKEVFLGLGLSQPTIDKMYDENYKSGKHFVDVMHENFKLQMHPGEKLDILQTSLLGYIYDALHWGKLSSLAGHSNDSNEKIVSLYKWSEEVVVDAATRAFLDPVIYELAPDLLPEFAVFDVESWKLALEFPDFAARRMYASKRYMEKAMTKYMALPEEKRSKESWLIRTMINGLNELGLDPQDSAPAFFTLYRTTNINAHKIAFWLMAYMLFDNDLLSRIRAEILSGFGSSDSLNITYLLESCPLLNSAYEETLRITDWPVGVRTVMAPFTLHGKRLRPGRKLLMHYRQMHFDPAVFGDDATCFNPERFMRNKSLERSTSYRPFGGAGTYCPGRFLARREILLFVAVLLKRFDISLVEKNGKAPRFPRLDDGLPTGGVIAPVFGDDVLLKVRPLKS</sequence>
<dbReference type="InterPro" id="IPR002403">
    <property type="entry name" value="Cyt_P450_E_grp-IV"/>
</dbReference>
<dbReference type="PANTHER" id="PTHR24304:SF2">
    <property type="entry name" value="24-HYDROXYCHOLESTEROL 7-ALPHA-HYDROXYLASE"/>
    <property type="match status" value="1"/>
</dbReference>
<dbReference type="SUPFAM" id="SSF48264">
    <property type="entry name" value="Cytochrome P450"/>
    <property type="match status" value="1"/>
</dbReference>
<feature type="binding site" description="axial binding residue" evidence="6">
    <location>
        <position position="448"/>
    </location>
    <ligand>
        <name>heme</name>
        <dbReference type="ChEBI" id="CHEBI:30413"/>
    </ligand>
    <ligandPart>
        <name>Fe</name>
        <dbReference type="ChEBI" id="CHEBI:18248"/>
    </ligandPart>
</feature>
<dbReference type="OrthoDB" id="1470350at2759"/>
<dbReference type="InterPro" id="IPR036396">
    <property type="entry name" value="Cyt_P450_sf"/>
</dbReference>
<dbReference type="InterPro" id="IPR050529">
    <property type="entry name" value="CYP450_sterol_14alpha_dmase"/>
</dbReference>